<accession>A0A4Z2GB44</accession>
<evidence type="ECO:0000313" key="2">
    <source>
        <dbReference type="Proteomes" id="UP000314294"/>
    </source>
</evidence>
<comment type="caution">
    <text evidence="1">The sequence shown here is derived from an EMBL/GenBank/DDBJ whole genome shotgun (WGS) entry which is preliminary data.</text>
</comment>
<evidence type="ECO:0000313" key="1">
    <source>
        <dbReference type="EMBL" id="TNN50847.1"/>
    </source>
</evidence>
<protein>
    <submittedName>
        <fullName evidence="1">Uncharacterized protein</fullName>
    </submittedName>
</protein>
<name>A0A4Z2GB44_9TELE</name>
<organism evidence="1 2">
    <name type="scientific">Liparis tanakae</name>
    <name type="common">Tanaka's snailfish</name>
    <dbReference type="NCBI Taxonomy" id="230148"/>
    <lineage>
        <taxon>Eukaryota</taxon>
        <taxon>Metazoa</taxon>
        <taxon>Chordata</taxon>
        <taxon>Craniata</taxon>
        <taxon>Vertebrata</taxon>
        <taxon>Euteleostomi</taxon>
        <taxon>Actinopterygii</taxon>
        <taxon>Neopterygii</taxon>
        <taxon>Teleostei</taxon>
        <taxon>Neoteleostei</taxon>
        <taxon>Acanthomorphata</taxon>
        <taxon>Eupercaria</taxon>
        <taxon>Perciformes</taxon>
        <taxon>Cottioidei</taxon>
        <taxon>Cottales</taxon>
        <taxon>Liparidae</taxon>
        <taxon>Liparis</taxon>
    </lineage>
</organism>
<keyword evidence="2" id="KW-1185">Reference proteome</keyword>
<dbReference type="AlphaFoldDB" id="A0A4Z2GB44"/>
<gene>
    <name evidence="1" type="ORF">EYF80_038930</name>
</gene>
<sequence>MALTVEGKSACSLVTKLSRYTGEQFDGQPGAAVSQHHLAVALCARRVHQQVLPLRGTQPELQTLNASSSLNHVSQLLQEERLGLQHVGRRGLVPLRRRLALHAVALDEVTHGCLVVADGSLRRRRGRRRHHD</sequence>
<proteinExistence type="predicted"/>
<dbReference type="EMBL" id="SRLO01000603">
    <property type="protein sequence ID" value="TNN50847.1"/>
    <property type="molecule type" value="Genomic_DNA"/>
</dbReference>
<dbReference type="Proteomes" id="UP000314294">
    <property type="component" value="Unassembled WGS sequence"/>
</dbReference>
<reference evidence="1 2" key="1">
    <citation type="submission" date="2019-03" db="EMBL/GenBank/DDBJ databases">
        <title>First draft genome of Liparis tanakae, snailfish: a comprehensive survey of snailfish specific genes.</title>
        <authorList>
            <person name="Kim W."/>
            <person name="Song I."/>
            <person name="Jeong J.-H."/>
            <person name="Kim D."/>
            <person name="Kim S."/>
            <person name="Ryu S."/>
            <person name="Song J.Y."/>
            <person name="Lee S.K."/>
        </authorList>
    </citation>
    <scope>NUCLEOTIDE SEQUENCE [LARGE SCALE GENOMIC DNA]</scope>
    <source>
        <tissue evidence="1">Muscle</tissue>
    </source>
</reference>